<feature type="region of interest" description="Disordered" evidence="1">
    <location>
        <begin position="1"/>
        <end position="37"/>
    </location>
</feature>
<accession>A0AAV2JST9</accession>
<organism evidence="2 3">
    <name type="scientific">Knipowitschia caucasica</name>
    <name type="common">Caucasian dwarf goby</name>
    <name type="synonym">Pomatoschistus caucasicus</name>
    <dbReference type="NCBI Taxonomy" id="637954"/>
    <lineage>
        <taxon>Eukaryota</taxon>
        <taxon>Metazoa</taxon>
        <taxon>Chordata</taxon>
        <taxon>Craniata</taxon>
        <taxon>Vertebrata</taxon>
        <taxon>Euteleostomi</taxon>
        <taxon>Actinopterygii</taxon>
        <taxon>Neopterygii</taxon>
        <taxon>Teleostei</taxon>
        <taxon>Neoteleostei</taxon>
        <taxon>Acanthomorphata</taxon>
        <taxon>Gobiaria</taxon>
        <taxon>Gobiiformes</taxon>
        <taxon>Gobioidei</taxon>
        <taxon>Gobiidae</taxon>
        <taxon>Gobiinae</taxon>
        <taxon>Knipowitschia</taxon>
    </lineage>
</organism>
<evidence type="ECO:0000256" key="1">
    <source>
        <dbReference type="SAM" id="MobiDB-lite"/>
    </source>
</evidence>
<keyword evidence="3" id="KW-1185">Reference proteome</keyword>
<evidence type="ECO:0000313" key="3">
    <source>
        <dbReference type="Proteomes" id="UP001497482"/>
    </source>
</evidence>
<dbReference type="Proteomes" id="UP001497482">
    <property type="component" value="Chromosome 13"/>
</dbReference>
<feature type="compositionally biased region" description="Basic and acidic residues" evidence="1">
    <location>
        <begin position="1"/>
        <end position="10"/>
    </location>
</feature>
<name>A0AAV2JST9_KNICA</name>
<dbReference type="EMBL" id="OZ035835">
    <property type="protein sequence ID" value="CAL1578344.1"/>
    <property type="molecule type" value="Genomic_DNA"/>
</dbReference>
<proteinExistence type="predicted"/>
<protein>
    <submittedName>
        <fullName evidence="2">Uncharacterized protein</fullName>
    </submittedName>
</protein>
<feature type="region of interest" description="Disordered" evidence="1">
    <location>
        <begin position="67"/>
        <end position="121"/>
    </location>
</feature>
<gene>
    <name evidence="2" type="ORF">KC01_LOCUS9499</name>
</gene>
<evidence type="ECO:0000313" key="2">
    <source>
        <dbReference type="EMBL" id="CAL1578344.1"/>
    </source>
</evidence>
<sequence length="121" mass="13497">MYAGARERNGNKKLAVRYPKPLQNGGRGTQRSENGRHRLLKTFQLGQGASRGLAWARERTSGLHFARRPQPTHLSASGEVPNSPPSFWTTYTPARSEREGQRPPATQRHHVGAGNTERDDN</sequence>
<reference evidence="2 3" key="1">
    <citation type="submission" date="2024-04" db="EMBL/GenBank/DDBJ databases">
        <authorList>
            <person name="Waldvogel A.-M."/>
            <person name="Schoenle A."/>
        </authorList>
    </citation>
    <scope>NUCLEOTIDE SEQUENCE [LARGE SCALE GENOMIC DNA]</scope>
</reference>
<dbReference type="AlphaFoldDB" id="A0AAV2JST9"/>